<evidence type="ECO:0000313" key="3">
    <source>
        <dbReference type="EMBL" id="TWU65415.1"/>
    </source>
</evidence>
<comment type="caution">
    <text evidence="3">The sequence shown here is derived from an EMBL/GenBank/DDBJ whole genome shotgun (WGS) entry which is preliminary data.</text>
</comment>
<protein>
    <submittedName>
        <fullName evidence="3">Uncharacterized protein</fullName>
    </submittedName>
</protein>
<reference evidence="3 4" key="1">
    <citation type="submission" date="2019-02" db="EMBL/GenBank/DDBJ databases">
        <title>Deep-cultivation of Planctomycetes and their phenomic and genomic characterization uncovers novel biology.</title>
        <authorList>
            <person name="Wiegand S."/>
            <person name="Jogler M."/>
            <person name="Boedeker C."/>
            <person name="Pinto D."/>
            <person name="Vollmers J."/>
            <person name="Rivas-Marin E."/>
            <person name="Kohn T."/>
            <person name="Peeters S.H."/>
            <person name="Heuer A."/>
            <person name="Rast P."/>
            <person name="Oberbeckmann S."/>
            <person name="Bunk B."/>
            <person name="Jeske O."/>
            <person name="Meyerdierks A."/>
            <person name="Storesund J.E."/>
            <person name="Kallscheuer N."/>
            <person name="Luecker S."/>
            <person name="Lage O.M."/>
            <person name="Pohl T."/>
            <person name="Merkel B.J."/>
            <person name="Hornburger P."/>
            <person name="Mueller R.-W."/>
            <person name="Bruemmer F."/>
            <person name="Labrenz M."/>
            <person name="Spormann A.M."/>
            <person name="Op Den Camp H."/>
            <person name="Overmann J."/>
            <person name="Amann R."/>
            <person name="Jetten M.S.M."/>
            <person name="Mascher T."/>
            <person name="Medema M.H."/>
            <person name="Devos D.P."/>
            <person name="Kaster A.-K."/>
            <person name="Ovreas L."/>
            <person name="Rohde M."/>
            <person name="Galperin M.Y."/>
            <person name="Jogler C."/>
        </authorList>
    </citation>
    <scope>NUCLEOTIDE SEQUENCE [LARGE SCALE GENOMIC DNA]</scope>
    <source>
        <strain evidence="3 4">V7</strain>
    </source>
</reference>
<dbReference type="EMBL" id="SJPZ01000001">
    <property type="protein sequence ID" value="TWU65415.1"/>
    <property type="molecule type" value="Genomic_DNA"/>
</dbReference>
<feature type="transmembrane region" description="Helical" evidence="2">
    <location>
        <begin position="51"/>
        <end position="79"/>
    </location>
</feature>
<accession>A0A5C6FV06</accession>
<feature type="region of interest" description="Disordered" evidence="1">
    <location>
        <begin position="1"/>
        <end position="31"/>
    </location>
</feature>
<keyword evidence="2" id="KW-0472">Membrane</keyword>
<sequence length="82" mass="9246">MGRHGYRGDATTVPHAGVNRMKNRISAEDRPPADPGLVREFWQFIRQEKKWWLLPILVSLALVALVTVIASSPAAPFIYTLF</sequence>
<evidence type="ECO:0000256" key="2">
    <source>
        <dbReference type="SAM" id="Phobius"/>
    </source>
</evidence>
<name>A0A5C6FV06_9PLAN</name>
<proteinExistence type="predicted"/>
<keyword evidence="2" id="KW-1133">Transmembrane helix</keyword>
<dbReference type="Proteomes" id="UP000316476">
    <property type="component" value="Unassembled WGS sequence"/>
</dbReference>
<evidence type="ECO:0000256" key="1">
    <source>
        <dbReference type="SAM" id="MobiDB-lite"/>
    </source>
</evidence>
<gene>
    <name evidence="3" type="ORF">V7x_09620</name>
</gene>
<dbReference type="AlphaFoldDB" id="A0A5C6FV06"/>
<dbReference type="Pfam" id="PF19451">
    <property type="entry name" value="DUF5989"/>
    <property type="match status" value="1"/>
</dbReference>
<evidence type="ECO:0000313" key="4">
    <source>
        <dbReference type="Proteomes" id="UP000316476"/>
    </source>
</evidence>
<dbReference type="InterPro" id="IPR046031">
    <property type="entry name" value="DUF5989"/>
</dbReference>
<organism evidence="3 4">
    <name type="scientific">Crateriforma conspicua</name>
    <dbReference type="NCBI Taxonomy" id="2527996"/>
    <lineage>
        <taxon>Bacteria</taxon>
        <taxon>Pseudomonadati</taxon>
        <taxon>Planctomycetota</taxon>
        <taxon>Planctomycetia</taxon>
        <taxon>Planctomycetales</taxon>
        <taxon>Planctomycetaceae</taxon>
        <taxon>Crateriforma</taxon>
    </lineage>
</organism>
<keyword evidence="2" id="KW-0812">Transmembrane</keyword>